<comment type="similarity">
    <text evidence="2">Belongs to the FAH family.</text>
</comment>
<dbReference type="InterPro" id="IPR051121">
    <property type="entry name" value="FAH"/>
</dbReference>
<dbReference type="PANTHER" id="PTHR42796">
    <property type="entry name" value="FUMARYLACETOACETATE HYDROLASE DOMAIN-CONTAINING PROTEIN 2A-RELATED"/>
    <property type="match status" value="1"/>
</dbReference>
<proteinExistence type="inferred from homology"/>
<dbReference type="Pfam" id="PF01557">
    <property type="entry name" value="FAA_hydrolase"/>
    <property type="match status" value="1"/>
</dbReference>
<dbReference type="PANTHER" id="PTHR42796:SF4">
    <property type="entry name" value="FUMARYLACETOACETATE HYDROLASE DOMAIN-CONTAINING PROTEIN 2A"/>
    <property type="match status" value="1"/>
</dbReference>
<dbReference type="RefSeq" id="WP_345540773.1">
    <property type="nucleotide sequence ID" value="NZ_BAABGJ010000080.1"/>
</dbReference>
<evidence type="ECO:0000259" key="4">
    <source>
        <dbReference type="Pfam" id="PF01557"/>
    </source>
</evidence>
<dbReference type="InterPro" id="IPR011234">
    <property type="entry name" value="Fumarylacetoacetase-like_C"/>
</dbReference>
<dbReference type="Gene3D" id="3.90.850.10">
    <property type="entry name" value="Fumarylacetoacetase-like, C-terminal domain"/>
    <property type="match status" value="1"/>
</dbReference>
<feature type="domain" description="Fumarylacetoacetase-like C-terminal" evidence="4">
    <location>
        <begin position="75"/>
        <end position="279"/>
    </location>
</feature>
<protein>
    <submittedName>
        <fullName evidence="5">Fumarylacetoacetate hydrolase family protein</fullName>
    </submittedName>
</protein>
<dbReference type="Proteomes" id="UP001500975">
    <property type="component" value="Unassembled WGS sequence"/>
</dbReference>
<reference evidence="6" key="1">
    <citation type="journal article" date="2019" name="Int. J. Syst. Evol. Microbiol.">
        <title>The Global Catalogue of Microorganisms (GCM) 10K type strain sequencing project: providing services to taxonomists for standard genome sequencing and annotation.</title>
        <authorList>
            <consortium name="The Broad Institute Genomics Platform"/>
            <consortium name="The Broad Institute Genome Sequencing Center for Infectious Disease"/>
            <person name="Wu L."/>
            <person name="Ma J."/>
        </authorList>
    </citation>
    <scope>NUCLEOTIDE SEQUENCE [LARGE SCALE GENOMIC DNA]</scope>
    <source>
        <strain evidence="6">JCM 17804</strain>
    </source>
</reference>
<dbReference type="GO" id="GO:0016787">
    <property type="term" value="F:hydrolase activity"/>
    <property type="evidence" value="ECO:0007669"/>
    <property type="project" value="UniProtKB-KW"/>
</dbReference>
<keyword evidence="3" id="KW-0479">Metal-binding</keyword>
<gene>
    <name evidence="5" type="ORF">GCM10023165_44980</name>
</gene>
<evidence type="ECO:0000256" key="3">
    <source>
        <dbReference type="ARBA" id="ARBA00022723"/>
    </source>
</evidence>
<evidence type="ECO:0000256" key="2">
    <source>
        <dbReference type="ARBA" id="ARBA00010211"/>
    </source>
</evidence>
<comment type="cofactor">
    <cofactor evidence="1">
        <name>Mg(2+)</name>
        <dbReference type="ChEBI" id="CHEBI:18420"/>
    </cofactor>
</comment>
<keyword evidence="5" id="KW-0378">Hydrolase</keyword>
<evidence type="ECO:0000256" key="1">
    <source>
        <dbReference type="ARBA" id="ARBA00001946"/>
    </source>
</evidence>
<organism evidence="5 6">
    <name type="scientific">Variovorax defluvii</name>
    <dbReference type="NCBI Taxonomy" id="913761"/>
    <lineage>
        <taxon>Bacteria</taxon>
        <taxon>Pseudomonadati</taxon>
        <taxon>Pseudomonadota</taxon>
        <taxon>Betaproteobacteria</taxon>
        <taxon>Burkholderiales</taxon>
        <taxon>Comamonadaceae</taxon>
        <taxon>Variovorax</taxon>
    </lineage>
</organism>
<dbReference type="InterPro" id="IPR036663">
    <property type="entry name" value="Fumarylacetoacetase_C_sf"/>
</dbReference>
<name>A0ABP8I9W6_9BURK</name>
<dbReference type="SUPFAM" id="SSF56529">
    <property type="entry name" value="FAH"/>
    <property type="match status" value="1"/>
</dbReference>
<comment type="caution">
    <text evidence="5">The sequence shown here is derived from an EMBL/GenBank/DDBJ whole genome shotgun (WGS) entry which is preliminary data.</text>
</comment>
<sequence length="282" mass="31138">MKLISYQFNGRDSYGAVVGDRVVDLREIFGTRAPDLKAFIAADLFSEAAARIATATATLPLVEVRLQPVIPNPGKIFCIGLNYGEHIRETGREVTEKPVIFLRLADSQLAHGEDIVRPRVSERLDYEGEIAIVIGKRGRHISEADAWSHIAGYSCYNDASVRDWQVHTSQWGPGKNFWKTGAFGPWMVSADEIGPDRKMTLVTRLNGQEMQRTTTDMMVHSIPRQIAYISAFIPLEAGDVIVTGTPGGVGNKRTPQVFMKPGDVCEVEVDAIGVLRNGIRDE</sequence>
<dbReference type="EMBL" id="BAABGJ010000080">
    <property type="protein sequence ID" value="GAA4354103.1"/>
    <property type="molecule type" value="Genomic_DNA"/>
</dbReference>
<keyword evidence="6" id="KW-1185">Reference proteome</keyword>
<accession>A0ABP8I9W6</accession>
<evidence type="ECO:0000313" key="5">
    <source>
        <dbReference type="EMBL" id="GAA4354103.1"/>
    </source>
</evidence>
<evidence type="ECO:0000313" key="6">
    <source>
        <dbReference type="Proteomes" id="UP001500975"/>
    </source>
</evidence>